<keyword evidence="5 7" id="KW-1133">Transmembrane helix</keyword>
<dbReference type="GO" id="GO:0016020">
    <property type="term" value="C:membrane"/>
    <property type="evidence" value="ECO:0007669"/>
    <property type="project" value="UniProtKB-SubCell"/>
</dbReference>
<feature type="transmembrane region" description="Helical" evidence="7">
    <location>
        <begin position="150"/>
        <end position="174"/>
    </location>
</feature>
<protein>
    <submittedName>
        <fullName evidence="9">Cytochrome C biogenesis protein</fullName>
    </submittedName>
</protein>
<evidence type="ECO:0000256" key="3">
    <source>
        <dbReference type="ARBA" id="ARBA00022692"/>
    </source>
</evidence>
<evidence type="ECO:0000313" key="10">
    <source>
        <dbReference type="Proteomes" id="UP000230282"/>
    </source>
</evidence>
<evidence type="ECO:0000256" key="4">
    <source>
        <dbReference type="ARBA" id="ARBA00022748"/>
    </source>
</evidence>
<evidence type="ECO:0000256" key="7">
    <source>
        <dbReference type="SAM" id="Phobius"/>
    </source>
</evidence>
<dbReference type="Pfam" id="PF02683">
    <property type="entry name" value="DsbD_TM"/>
    <property type="match status" value="1"/>
</dbReference>
<comment type="subcellular location">
    <subcellularLocation>
        <location evidence="1">Membrane</location>
        <topology evidence="1">Multi-pass membrane protein</topology>
    </subcellularLocation>
</comment>
<feature type="transmembrane region" description="Helical" evidence="7">
    <location>
        <begin position="119"/>
        <end position="144"/>
    </location>
</feature>
<feature type="transmembrane region" description="Helical" evidence="7">
    <location>
        <begin position="77"/>
        <end position="98"/>
    </location>
</feature>
<evidence type="ECO:0000256" key="6">
    <source>
        <dbReference type="ARBA" id="ARBA00023136"/>
    </source>
</evidence>
<dbReference type="RefSeq" id="WP_100295675.1">
    <property type="nucleotide sequence ID" value="NZ_PHGZ01000003.1"/>
</dbReference>
<accession>A0A2M8RYW3</accession>
<organism evidence="9 10">
    <name type="scientific">Caviibacterium pharyngocola</name>
    <dbReference type="NCBI Taxonomy" id="28159"/>
    <lineage>
        <taxon>Bacteria</taxon>
        <taxon>Pseudomonadati</taxon>
        <taxon>Pseudomonadota</taxon>
        <taxon>Gammaproteobacteria</taxon>
        <taxon>Pasteurellales</taxon>
        <taxon>Pasteurellaceae</taxon>
        <taxon>Caviibacterium</taxon>
    </lineage>
</organism>
<keyword evidence="3 7" id="KW-0812">Transmembrane</keyword>
<dbReference type="GO" id="GO:0017004">
    <property type="term" value="P:cytochrome complex assembly"/>
    <property type="evidence" value="ECO:0007669"/>
    <property type="project" value="UniProtKB-KW"/>
</dbReference>
<dbReference type="OrthoDB" id="9811352at2"/>
<reference evidence="9 10" key="1">
    <citation type="submission" date="2017-11" db="EMBL/GenBank/DDBJ databases">
        <title>Reclassification of Bisgaard taxon 5 as Caviibacterium pharyngocola gen. nov., sp. nov.</title>
        <authorList>
            <person name="Christensen H."/>
        </authorList>
    </citation>
    <scope>NUCLEOTIDE SEQUENCE [LARGE SCALE GENOMIC DNA]</scope>
    <source>
        <strain evidence="9 10">7_3</strain>
    </source>
</reference>
<dbReference type="PANTHER" id="PTHR31272">
    <property type="entry name" value="CYTOCHROME C-TYPE BIOGENESIS PROTEIN HI_1454-RELATED"/>
    <property type="match status" value="1"/>
</dbReference>
<evidence type="ECO:0000259" key="8">
    <source>
        <dbReference type="Pfam" id="PF02683"/>
    </source>
</evidence>
<gene>
    <name evidence="9" type="ORF">CVP04_01110</name>
</gene>
<comment type="similarity">
    <text evidence="2">Belongs to the DsbD family.</text>
</comment>
<keyword evidence="4" id="KW-0201">Cytochrome c-type biogenesis</keyword>
<dbReference type="EMBL" id="PHGZ01000003">
    <property type="protein sequence ID" value="PJG84080.1"/>
    <property type="molecule type" value="Genomic_DNA"/>
</dbReference>
<feature type="transmembrane region" description="Helical" evidence="7">
    <location>
        <begin position="194"/>
        <end position="212"/>
    </location>
</feature>
<evidence type="ECO:0000256" key="2">
    <source>
        <dbReference type="ARBA" id="ARBA00006143"/>
    </source>
</evidence>
<sequence>MFEQHILVSSVFLSGLVSFLSPCIFPIIPIYFSILAKNGKKTLNTLLFIFGLSLTFISLGFSFGLLGNLLFNDTTRIIAGIIVIILGVQQLGIFKIGLLERTKLIEIKTDNRNSAIQSLVLGLTFSLGWTPCIGPILATVLTLSGDEGTALYGAGMMLVYVLGLSTPFVLFSFLSENILKITKKLNNHLNKFKIIGGILIIFMGFLLMTNKFDLFI</sequence>
<evidence type="ECO:0000313" key="9">
    <source>
        <dbReference type="EMBL" id="PJG84080.1"/>
    </source>
</evidence>
<dbReference type="PANTHER" id="PTHR31272:SF4">
    <property type="entry name" value="CYTOCHROME C-TYPE BIOGENESIS PROTEIN HI_1454-RELATED"/>
    <property type="match status" value="1"/>
</dbReference>
<dbReference type="Proteomes" id="UP000230282">
    <property type="component" value="Unassembled WGS sequence"/>
</dbReference>
<dbReference type="AlphaFoldDB" id="A0A2M8RYW3"/>
<dbReference type="InterPro" id="IPR003834">
    <property type="entry name" value="Cyt_c_assmbl_TM_dom"/>
</dbReference>
<dbReference type="InterPro" id="IPR051790">
    <property type="entry name" value="Cytochrome_c-biogenesis_DsbD"/>
</dbReference>
<proteinExistence type="inferred from homology"/>
<keyword evidence="6 7" id="KW-0472">Membrane</keyword>
<comment type="caution">
    <text evidence="9">The sequence shown here is derived from an EMBL/GenBank/DDBJ whole genome shotgun (WGS) entry which is preliminary data.</text>
</comment>
<evidence type="ECO:0000256" key="5">
    <source>
        <dbReference type="ARBA" id="ARBA00022989"/>
    </source>
</evidence>
<feature type="transmembrane region" description="Helical" evidence="7">
    <location>
        <begin position="46"/>
        <end position="71"/>
    </location>
</feature>
<name>A0A2M8RYW3_9PAST</name>
<feature type="domain" description="Cytochrome C biogenesis protein transmembrane" evidence="8">
    <location>
        <begin position="7"/>
        <end position="208"/>
    </location>
</feature>
<keyword evidence="10" id="KW-1185">Reference proteome</keyword>
<feature type="transmembrane region" description="Helical" evidence="7">
    <location>
        <begin position="6"/>
        <end position="34"/>
    </location>
</feature>
<evidence type="ECO:0000256" key="1">
    <source>
        <dbReference type="ARBA" id="ARBA00004141"/>
    </source>
</evidence>